<evidence type="ECO:0000313" key="2">
    <source>
        <dbReference type="Proteomes" id="UP001162480"/>
    </source>
</evidence>
<gene>
    <name evidence="1" type="ORF">OCTVUL_1B010099</name>
</gene>
<accession>A0AA36BFD8</accession>
<dbReference type="AlphaFoldDB" id="A0AA36BFD8"/>
<sequence length="196" mass="22838">MMTLTDCKQVMIAFAEMLNFFQVNLKLQQFHNKSKLVEIDLCENGISIYCDHLSALKNDLETRFANLFNFTIQPWMTDPFDCDPHSAQDKIQEEVIEMKCKEEFQIKFKKESLSEFCQSDTVKSLYPNLWSQMSKILWCFPTLCVDKTGFSTMNHILQKERNRFDIISCGDIHICLSSIKPDIEFLAENHQSQGSP</sequence>
<dbReference type="PANTHER" id="PTHR45913">
    <property type="entry name" value="EPM2A-INTERACTING PROTEIN 1"/>
    <property type="match status" value="1"/>
</dbReference>
<dbReference type="Proteomes" id="UP001162480">
    <property type="component" value="Chromosome 14"/>
</dbReference>
<keyword evidence="2" id="KW-1185">Reference proteome</keyword>
<organism evidence="1 2">
    <name type="scientific">Octopus vulgaris</name>
    <name type="common">Common octopus</name>
    <dbReference type="NCBI Taxonomy" id="6645"/>
    <lineage>
        <taxon>Eukaryota</taxon>
        <taxon>Metazoa</taxon>
        <taxon>Spiralia</taxon>
        <taxon>Lophotrochozoa</taxon>
        <taxon>Mollusca</taxon>
        <taxon>Cephalopoda</taxon>
        <taxon>Coleoidea</taxon>
        <taxon>Octopodiformes</taxon>
        <taxon>Octopoda</taxon>
        <taxon>Incirrata</taxon>
        <taxon>Octopodidae</taxon>
        <taxon>Octopus</taxon>
    </lineage>
</organism>
<reference evidence="1" key="1">
    <citation type="submission" date="2023-08" db="EMBL/GenBank/DDBJ databases">
        <authorList>
            <person name="Alioto T."/>
            <person name="Alioto T."/>
            <person name="Gomez Garrido J."/>
        </authorList>
    </citation>
    <scope>NUCLEOTIDE SEQUENCE</scope>
</reference>
<proteinExistence type="predicted"/>
<evidence type="ECO:0000313" key="1">
    <source>
        <dbReference type="EMBL" id="CAI9732392.1"/>
    </source>
</evidence>
<name>A0AA36BFD8_OCTVU</name>
<protein>
    <submittedName>
        <fullName evidence="1">Uncharacterized protein</fullName>
    </submittedName>
</protein>
<dbReference type="PANTHER" id="PTHR45913:SF19">
    <property type="entry name" value="LOW QUALITY PROTEIN: ZINC FINGER BED DOMAIN-CONTAINING PROTEIN 5-LIKE"/>
    <property type="match status" value="1"/>
</dbReference>
<dbReference type="EMBL" id="OX597827">
    <property type="protein sequence ID" value="CAI9732392.1"/>
    <property type="molecule type" value="Genomic_DNA"/>
</dbReference>